<evidence type="ECO:0000256" key="2">
    <source>
        <dbReference type="RuleBase" id="RU003452"/>
    </source>
</evidence>
<dbReference type="GO" id="GO:0016407">
    <property type="term" value="F:acetyltransferase activity"/>
    <property type="evidence" value="ECO:0007669"/>
    <property type="project" value="InterPro"/>
</dbReference>
<evidence type="ECO:0000313" key="3">
    <source>
        <dbReference type="EMBL" id="PLS08338.1"/>
    </source>
</evidence>
<dbReference type="PANTHER" id="PTHR11786">
    <property type="entry name" value="N-HYDROXYARYLAMINE O-ACETYLTRANSFERASE"/>
    <property type="match status" value="1"/>
</dbReference>
<dbReference type="OrthoDB" id="7181050at2"/>
<reference evidence="3 4" key="1">
    <citation type="submission" date="2017-11" db="EMBL/GenBank/DDBJ databases">
        <title>Comparitive Functional Genomics of Dry Heat Resistant strains isolated from the Viking Spacecraft.</title>
        <authorList>
            <person name="Seuylemezian A."/>
            <person name="Cooper K."/>
            <person name="Vaishampayan P."/>
        </authorList>
    </citation>
    <scope>NUCLEOTIDE SEQUENCE [LARGE SCALE GENOMIC DNA]</scope>
    <source>
        <strain evidence="3 4">V32-6</strain>
    </source>
</reference>
<sequence>MDKLNMLFLHRIGVPKTENVTFENLDSILEKTARAIPFENLCVIKNRTTDITKGNLINKVLTRNEGGLCYELNSIFYLFLVENGFNANLFRGVTYDPIVQQWSKTGRTHVVIIITYKGQQYLVDTGFGGNLPLKPVPLNGDTVKSSNGEFRVEKANNEYGNYVLYMKLKHKHDDWKIGYTFDSTKVVKNLLELNEVQKIILEHPASPFNKKPLVTRLTERGNIIITDTSFTEWIDGKVLTKEIDNTMFNELIKGNFGMESH</sequence>
<dbReference type="PRINTS" id="PR01543">
    <property type="entry name" value="ANATRNSFRASE"/>
</dbReference>
<protein>
    <submittedName>
        <fullName evidence="3">Arylamine N-acetyltransferase</fullName>
    </submittedName>
</protein>
<evidence type="ECO:0000313" key="4">
    <source>
        <dbReference type="Proteomes" id="UP000234950"/>
    </source>
</evidence>
<comment type="similarity">
    <text evidence="1 2">Belongs to the arylamine N-acetyltransferase family.</text>
</comment>
<keyword evidence="4" id="KW-1185">Reference proteome</keyword>
<dbReference type="SUPFAM" id="SSF54001">
    <property type="entry name" value="Cysteine proteinases"/>
    <property type="match status" value="1"/>
</dbReference>
<dbReference type="RefSeq" id="WP_101646356.1">
    <property type="nucleotide sequence ID" value="NZ_PGVE01000017.1"/>
</dbReference>
<dbReference type="InterPro" id="IPR001447">
    <property type="entry name" value="Arylamine_N-AcTrfase"/>
</dbReference>
<evidence type="ECO:0000256" key="1">
    <source>
        <dbReference type="ARBA" id="ARBA00006547"/>
    </source>
</evidence>
<dbReference type="Pfam" id="PF00797">
    <property type="entry name" value="Acetyltransf_2"/>
    <property type="match status" value="1"/>
</dbReference>
<dbReference type="PANTHER" id="PTHR11786:SF0">
    <property type="entry name" value="ARYLAMINE N-ACETYLTRANSFERASE 4-RELATED"/>
    <property type="match status" value="1"/>
</dbReference>
<dbReference type="Proteomes" id="UP000234950">
    <property type="component" value="Unassembled WGS sequence"/>
</dbReference>
<keyword evidence="3" id="KW-0808">Transferase</keyword>
<proteinExistence type="inferred from homology"/>
<dbReference type="AlphaFoldDB" id="A0A2N5HS43"/>
<dbReference type="InterPro" id="IPR053710">
    <property type="entry name" value="Arylamine_NAT_domain_sf"/>
</dbReference>
<dbReference type="Gene3D" id="3.30.2140.20">
    <property type="match status" value="1"/>
</dbReference>
<name>A0A2N5HS43_9BACI</name>
<dbReference type="EMBL" id="PGVE01000017">
    <property type="protein sequence ID" value="PLS08338.1"/>
    <property type="molecule type" value="Genomic_DNA"/>
</dbReference>
<comment type="caution">
    <text evidence="3">The sequence shown here is derived from an EMBL/GenBank/DDBJ whole genome shotgun (WGS) entry which is preliminary data.</text>
</comment>
<dbReference type="InterPro" id="IPR038765">
    <property type="entry name" value="Papain-like_cys_pep_sf"/>
</dbReference>
<accession>A0A2N5HS43</accession>
<gene>
    <name evidence="3" type="ORF">CVD27_02680</name>
</gene>
<organism evidence="3 4">
    <name type="scientific">Neobacillus cucumis</name>
    <dbReference type="NCBI Taxonomy" id="1740721"/>
    <lineage>
        <taxon>Bacteria</taxon>
        <taxon>Bacillati</taxon>
        <taxon>Bacillota</taxon>
        <taxon>Bacilli</taxon>
        <taxon>Bacillales</taxon>
        <taxon>Bacillaceae</taxon>
        <taxon>Neobacillus</taxon>
    </lineage>
</organism>